<comment type="caution">
    <text evidence="1">The sequence shown here is derived from an EMBL/GenBank/DDBJ whole genome shotgun (WGS) entry which is preliminary data.</text>
</comment>
<accession>A0ABW1PKH1</accession>
<protein>
    <submittedName>
        <fullName evidence="1">Uncharacterized protein</fullName>
    </submittedName>
</protein>
<organism evidence="1 2">
    <name type="scientific">Flavobacterium qiangtangense</name>
    <dbReference type="NCBI Taxonomy" id="1442595"/>
    <lineage>
        <taxon>Bacteria</taxon>
        <taxon>Pseudomonadati</taxon>
        <taxon>Bacteroidota</taxon>
        <taxon>Flavobacteriia</taxon>
        <taxon>Flavobacteriales</taxon>
        <taxon>Flavobacteriaceae</taxon>
        <taxon>Flavobacterium</taxon>
    </lineage>
</organism>
<sequence>MALPLNFKVKKTTTPEQDKDIARIIDLVETYLGRKLEPTDNIFHTFYFLEVEWAQYQHLYQVLKNESITKPYIVID</sequence>
<name>A0ABW1PKH1_9FLAO</name>
<dbReference type="RefSeq" id="WP_379790464.1">
    <property type="nucleotide sequence ID" value="NZ_JBHSQB010000004.1"/>
</dbReference>
<gene>
    <name evidence="1" type="ORF">ACFPVY_03975</name>
</gene>
<proteinExistence type="predicted"/>
<dbReference type="EMBL" id="JBHSQB010000004">
    <property type="protein sequence ID" value="MFC6095794.1"/>
    <property type="molecule type" value="Genomic_DNA"/>
</dbReference>
<dbReference type="Proteomes" id="UP001596287">
    <property type="component" value="Unassembled WGS sequence"/>
</dbReference>
<evidence type="ECO:0000313" key="2">
    <source>
        <dbReference type="Proteomes" id="UP001596287"/>
    </source>
</evidence>
<reference evidence="2" key="1">
    <citation type="journal article" date="2019" name="Int. J. Syst. Evol. Microbiol.">
        <title>The Global Catalogue of Microorganisms (GCM) 10K type strain sequencing project: providing services to taxonomists for standard genome sequencing and annotation.</title>
        <authorList>
            <consortium name="The Broad Institute Genomics Platform"/>
            <consortium name="The Broad Institute Genome Sequencing Center for Infectious Disease"/>
            <person name="Wu L."/>
            <person name="Ma J."/>
        </authorList>
    </citation>
    <scope>NUCLEOTIDE SEQUENCE [LARGE SCALE GENOMIC DNA]</scope>
    <source>
        <strain evidence="2">CCUG 49679</strain>
    </source>
</reference>
<evidence type="ECO:0000313" key="1">
    <source>
        <dbReference type="EMBL" id="MFC6095794.1"/>
    </source>
</evidence>
<keyword evidence="2" id="KW-1185">Reference proteome</keyword>